<dbReference type="SUPFAM" id="SSF49464">
    <property type="entry name" value="Carboxypeptidase regulatory domain-like"/>
    <property type="match status" value="1"/>
</dbReference>
<keyword evidence="2 4" id="KW-0472">Membrane</keyword>
<dbReference type="InterPro" id="IPR006665">
    <property type="entry name" value="OmpA-like"/>
</dbReference>
<proteinExistence type="predicted"/>
<evidence type="ECO:0000259" key="5">
    <source>
        <dbReference type="PROSITE" id="PS51123"/>
    </source>
</evidence>
<evidence type="ECO:0000256" key="4">
    <source>
        <dbReference type="PROSITE-ProRule" id="PRU00473"/>
    </source>
</evidence>
<dbReference type="Proteomes" id="UP000238442">
    <property type="component" value="Chromosome"/>
</dbReference>
<feature type="domain" description="OmpA-like" evidence="5">
    <location>
        <begin position="357"/>
        <end position="472"/>
    </location>
</feature>
<dbReference type="Gene3D" id="2.60.40.1120">
    <property type="entry name" value="Carboxypeptidase-like, regulatory domain"/>
    <property type="match status" value="1"/>
</dbReference>
<organism evidence="6 7">
    <name type="scientific">Pukyongia salina</name>
    <dbReference type="NCBI Taxonomy" id="2094025"/>
    <lineage>
        <taxon>Bacteria</taxon>
        <taxon>Pseudomonadati</taxon>
        <taxon>Bacteroidota</taxon>
        <taxon>Flavobacteriia</taxon>
        <taxon>Flavobacteriales</taxon>
        <taxon>Flavobacteriaceae</taxon>
        <taxon>Pukyongia</taxon>
    </lineage>
</organism>
<keyword evidence="7" id="KW-1185">Reference proteome</keyword>
<evidence type="ECO:0000313" key="6">
    <source>
        <dbReference type="EMBL" id="AVI51815.1"/>
    </source>
</evidence>
<dbReference type="EMBL" id="CP027062">
    <property type="protein sequence ID" value="AVI51815.1"/>
    <property type="molecule type" value="Genomic_DNA"/>
</dbReference>
<evidence type="ECO:0000256" key="2">
    <source>
        <dbReference type="ARBA" id="ARBA00023136"/>
    </source>
</evidence>
<dbReference type="Pfam" id="PF00691">
    <property type="entry name" value="OmpA"/>
    <property type="match status" value="1"/>
</dbReference>
<dbReference type="InterPro" id="IPR036737">
    <property type="entry name" value="OmpA-like_sf"/>
</dbReference>
<evidence type="ECO:0000313" key="7">
    <source>
        <dbReference type="Proteomes" id="UP000238442"/>
    </source>
</evidence>
<sequence>MIMKYLLYCWAIIFLFTLNFSCKNAEEKTPEVLPEETIPIKEEVVQDIENKTEIEDDTSSETDTIVSDQYFYATDGEKAAIQVRVGDVDNLGFGWDPGFDPFCGKNTSTHRYPWEVDSTDHPGTDRIMVVSGYKRARSDGYTSYTLRAHTYPVAIQMNFDPPAIEIEQVVLQMMLDDFQSPVWGTSFQFHINEKRLQYVENILNSLNQTGPTGKLVQIGILPEDFELFESGSVSISIDDPINDAGDGFAIDFVQLLINPTSQYKCNGKIRGMVKNEQNKPLEGVLVSANGLVQALSAADGSFELNEVPVGIISLLANKEGYQPTSENFELKRDENKQVTLILKVKESEDENYVSEEIKQKGYVNLYGILFDSGKDIPKAGSEPVLKELAGFIRNNAEIKIEIIGHTDSEGDAAYNEDLSRRRAKSVRSWLKKEGIDVANISADGKGESSPVASNETDAGKALNRRVEVRVIE</sequence>
<dbReference type="SUPFAM" id="SSF103088">
    <property type="entry name" value="OmpA-like"/>
    <property type="match status" value="1"/>
</dbReference>
<dbReference type="PRINTS" id="PR01021">
    <property type="entry name" value="OMPADOMAIN"/>
</dbReference>
<evidence type="ECO:0000256" key="3">
    <source>
        <dbReference type="ARBA" id="ARBA00023237"/>
    </source>
</evidence>
<name>A0A2S0HYV9_9FLAO</name>
<evidence type="ECO:0000256" key="1">
    <source>
        <dbReference type="ARBA" id="ARBA00004442"/>
    </source>
</evidence>
<dbReference type="AlphaFoldDB" id="A0A2S0HYV9"/>
<gene>
    <name evidence="6" type="ORF">C5O00_11805</name>
</gene>
<protein>
    <recommendedName>
        <fullName evidence="5">OmpA-like domain-containing protein</fullName>
    </recommendedName>
</protein>
<dbReference type="KEGG" id="aue:C5O00_11805"/>
<comment type="subcellular location">
    <subcellularLocation>
        <location evidence="1">Cell outer membrane</location>
    </subcellularLocation>
</comment>
<dbReference type="Pfam" id="PF13620">
    <property type="entry name" value="CarboxypepD_reg"/>
    <property type="match status" value="1"/>
</dbReference>
<keyword evidence="3" id="KW-0998">Cell outer membrane</keyword>
<dbReference type="InterPro" id="IPR006664">
    <property type="entry name" value="OMP_bac"/>
</dbReference>
<dbReference type="CDD" id="cd07185">
    <property type="entry name" value="OmpA_C-like"/>
    <property type="match status" value="1"/>
</dbReference>
<reference evidence="6 7" key="1">
    <citation type="submission" date="2018-02" db="EMBL/GenBank/DDBJ databases">
        <title>Genomic analysis of the strain RR4-38 isolated from a seawater recirculating aquaculture system.</title>
        <authorList>
            <person name="Kim Y.-S."/>
            <person name="Jang Y.H."/>
            <person name="Kim K.-H."/>
        </authorList>
    </citation>
    <scope>NUCLEOTIDE SEQUENCE [LARGE SCALE GENOMIC DNA]</scope>
    <source>
        <strain evidence="6 7">RR4-38</strain>
    </source>
</reference>
<dbReference type="PANTHER" id="PTHR30329:SF21">
    <property type="entry name" value="LIPOPROTEIN YIAD-RELATED"/>
    <property type="match status" value="1"/>
</dbReference>
<accession>A0A2S0HYV9</accession>
<dbReference type="PROSITE" id="PS51123">
    <property type="entry name" value="OMPA_2"/>
    <property type="match status" value="1"/>
</dbReference>
<dbReference type="PANTHER" id="PTHR30329">
    <property type="entry name" value="STATOR ELEMENT OF FLAGELLAR MOTOR COMPLEX"/>
    <property type="match status" value="1"/>
</dbReference>
<dbReference type="GO" id="GO:0009279">
    <property type="term" value="C:cell outer membrane"/>
    <property type="evidence" value="ECO:0007669"/>
    <property type="project" value="UniProtKB-SubCell"/>
</dbReference>
<dbReference type="InterPro" id="IPR008969">
    <property type="entry name" value="CarboxyPept-like_regulatory"/>
</dbReference>
<dbReference type="Gene3D" id="3.30.1330.60">
    <property type="entry name" value="OmpA-like domain"/>
    <property type="match status" value="1"/>
</dbReference>
<dbReference type="InterPro" id="IPR050330">
    <property type="entry name" value="Bact_OuterMem_StrucFunc"/>
</dbReference>